<keyword evidence="1" id="KW-0812">Transmembrane</keyword>
<organism evidence="2 3">
    <name type="scientific">Salmonella enteritidis (strain 2009K0958)</name>
    <dbReference type="NCBI Taxonomy" id="1192586"/>
    <lineage>
        <taxon>Bacteria</taxon>
        <taxon>Pseudomonadati</taxon>
        <taxon>Pseudomonadota</taxon>
        <taxon>Gammaproteobacteria</taxon>
        <taxon>Enterobacterales</taxon>
        <taxon>Enterobacteriaceae</taxon>
        <taxon>Salmonella</taxon>
    </lineage>
</organism>
<dbReference type="Proteomes" id="UP000014535">
    <property type="component" value="Unassembled WGS sequence"/>
</dbReference>
<protein>
    <submittedName>
        <fullName evidence="2">Uncharacterized protein</fullName>
    </submittedName>
</protein>
<dbReference type="AlphaFoldDB" id="A0A656IHR1"/>
<name>A0A656IHR1_SALE2</name>
<sequence length="76" mass="8417">MMLLYSPRGGDIMGMIIIPCFIVIAIIAVVIFIMAIKACSMEKREDRQMTLAGIILMGVIAAIPGWFLYEIFSHAP</sequence>
<reference evidence="2 3" key="1">
    <citation type="submission" date="2013-04" db="EMBL/GenBank/DDBJ databases">
        <authorList>
            <person name="McClelland M."/>
            <person name="Porwollik S."/>
            <person name="Desai P."/>
            <person name="Cheng P."/>
            <person name="Wollam A."/>
            <person name="Pepin K."/>
            <person name="Palsikar V.B."/>
            <person name="Fulton L."/>
            <person name="Fulton R."/>
            <person name="Delehaunty K."/>
            <person name="Fronick C."/>
            <person name="Godfrey J."/>
            <person name="Waligorski J."/>
            <person name="Appelbaum E."/>
            <person name="Tomlinson C."/>
            <person name="Warren W."/>
            <person name="Sodergren E."/>
            <person name="Weinstock G."/>
            <person name="Wilson R.K."/>
        </authorList>
    </citation>
    <scope>NUCLEOTIDE SEQUENCE [LARGE SCALE GENOMIC DNA]</scope>
    <source>
        <strain evidence="2 3">2009K0958</strain>
    </source>
</reference>
<feature type="transmembrane region" description="Helical" evidence="1">
    <location>
        <begin position="12"/>
        <end position="36"/>
    </location>
</feature>
<feature type="transmembrane region" description="Helical" evidence="1">
    <location>
        <begin position="48"/>
        <end position="69"/>
    </location>
</feature>
<accession>A0A656IHR1</accession>
<dbReference type="EMBL" id="ATFT01000034">
    <property type="protein sequence ID" value="EPI71097.1"/>
    <property type="molecule type" value="Genomic_DNA"/>
</dbReference>
<evidence type="ECO:0000313" key="2">
    <source>
        <dbReference type="EMBL" id="EPI71097.1"/>
    </source>
</evidence>
<evidence type="ECO:0000313" key="3">
    <source>
        <dbReference type="Proteomes" id="UP000014535"/>
    </source>
</evidence>
<comment type="caution">
    <text evidence="2">The sequence shown here is derived from an EMBL/GenBank/DDBJ whole genome shotgun (WGS) entry which is preliminary data.</text>
</comment>
<proteinExistence type="predicted"/>
<keyword evidence="1" id="KW-1133">Transmembrane helix</keyword>
<evidence type="ECO:0000256" key="1">
    <source>
        <dbReference type="SAM" id="Phobius"/>
    </source>
</evidence>
<keyword evidence="1" id="KW-0472">Membrane</keyword>
<gene>
    <name evidence="2" type="ORF">A673_01852</name>
</gene>